<dbReference type="PANTHER" id="PTHR42718">
    <property type="entry name" value="MAJOR FACILITATOR SUPERFAMILY MULTIDRUG TRANSPORTER MFSC"/>
    <property type="match status" value="1"/>
</dbReference>
<reference evidence="10" key="1">
    <citation type="journal article" date="2019" name="Int. J. Syst. Evol. Microbiol.">
        <title>The Global Catalogue of Microorganisms (GCM) 10K type strain sequencing project: providing services to taxonomists for standard genome sequencing and annotation.</title>
        <authorList>
            <consortium name="The Broad Institute Genomics Platform"/>
            <consortium name="The Broad Institute Genome Sequencing Center for Infectious Disease"/>
            <person name="Wu L."/>
            <person name="Ma J."/>
        </authorList>
    </citation>
    <scope>NUCLEOTIDE SEQUENCE [LARGE SCALE GENOMIC DNA]</scope>
    <source>
        <strain evidence="10">JCM 17939</strain>
    </source>
</reference>
<feature type="domain" description="Major facilitator superfamily (MFS) profile" evidence="8">
    <location>
        <begin position="12"/>
        <end position="495"/>
    </location>
</feature>
<evidence type="ECO:0000256" key="7">
    <source>
        <dbReference type="SAM" id="Phobius"/>
    </source>
</evidence>
<protein>
    <submittedName>
        <fullName evidence="9">MFS transporter</fullName>
    </submittedName>
</protein>
<dbReference type="Proteomes" id="UP001501442">
    <property type="component" value="Unassembled WGS sequence"/>
</dbReference>
<dbReference type="EMBL" id="BAABHK010000001">
    <property type="protein sequence ID" value="GAA4620867.1"/>
    <property type="molecule type" value="Genomic_DNA"/>
</dbReference>
<feature type="transmembrane region" description="Helical" evidence="7">
    <location>
        <begin position="355"/>
        <end position="381"/>
    </location>
</feature>
<keyword evidence="5 7" id="KW-1133">Transmembrane helix</keyword>
<dbReference type="Gene3D" id="1.20.1720.10">
    <property type="entry name" value="Multidrug resistance protein D"/>
    <property type="match status" value="1"/>
</dbReference>
<dbReference type="CDD" id="cd17321">
    <property type="entry name" value="MFS_MMR_MDR_like"/>
    <property type="match status" value="1"/>
</dbReference>
<keyword evidence="10" id="KW-1185">Reference proteome</keyword>
<feature type="transmembrane region" description="Helical" evidence="7">
    <location>
        <begin position="12"/>
        <end position="37"/>
    </location>
</feature>
<comment type="caution">
    <text evidence="9">The sequence shown here is derived from an EMBL/GenBank/DDBJ whole genome shotgun (WGS) entry which is preliminary data.</text>
</comment>
<accession>A0ABP8U3F3</accession>
<evidence type="ECO:0000313" key="9">
    <source>
        <dbReference type="EMBL" id="GAA4620867.1"/>
    </source>
</evidence>
<evidence type="ECO:0000256" key="4">
    <source>
        <dbReference type="ARBA" id="ARBA00022692"/>
    </source>
</evidence>
<gene>
    <name evidence="9" type="ORF">GCM10023196_006500</name>
</gene>
<feature type="transmembrane region" description="Helical" evidence="7">
    <location>
        <begin position="49"/>
        <end position="69"/>
    </location>
</feature>
<feature type="transmembrane region" description="Helical" evidence="7">
    <location>
        <begin position="224"/>
        <end position="244"/>
    </location>
</feature>
<feature type="transmembrane region" description="Helical" evidence="7">
    <location>
        <begin position="136"/>
        <end position="156"/>
    </location>
</feature>
<feature type="transmembrane region" description="Helical" evidence="7">
    <location>
        <begin position="330"/>
        <end position="349"/>
    </location>
</feature>
<dbReference type="InterPro" id="IPR020846">
    <property type="entry name" value="MFS_dom"/>
</dbReference>
<dbReference type="Pfam" id="PF07690">
    <property type="entry name" value="MFS_1"/>
    <property type="match status" value="1"/>
</dbReference>
<keyword evidence="6 7" id="KW-0472">Membrane</keyword>
<evidence type="ECO:0000256" key="1">
    <source>
        <dbReference type="ARBA" id="ARBA00004651"/>
    </source>
</evidence>
<evidence type="ECO:0000256" key="3">
    <source>
        <dbReference type="ARBA" id="ARBA00022475"/>
    </source>
</evidence>
<evidence type="ECO:0000256" key="5">
    <source>
        <dbReference type="ARBA" id="ARBA00022989"/>
    </source>
</evidence>
<feature type="transmembrane region" description="Helical" evidence="7">
    <location>
        <begin position="471"/>
        <end position="491"/>
    </location>
</feature>
<dbReference type="PANTHER" id="PTHR42718:SF47">
    <property type="entry name" value="METHYL VIOLOGEN RESISTANCE PROTEIN SMVA"/>
    <property type="match status" value="1"/>
</dbReference>
<feature type="transmembrane region" description="Helical" evidence="7">
    <location>
        <begin position="304"/>
        <end position="323"/>
    </location>
</feature>
<proteinExistence type="predicted"/>
<evidence type="ECO:0000313" key="10">
    <source>
        <dbReference type="Proteomes" id="UP001501442"/>
    </source>
</evidence>
<feature type="transmembrane region" description="Helical" evidence="7">
    <location>
        <begin position="103"/>
        <end position="124"/>
    </location>
</feature>
<evidence type="ECO:0000256" key="6">
    <source>
        <dbReference type="ARBA" id="ARBA00023136"/>
    </source>
</evidence>
<keyword evidence="2" id="KW-0813">Transport</keyword>
<sequence>MNVKAGTKEWIGLAVLVLPCLIVSMDVSVLLFGMPFISADLKPSGTQLLWIMDMYGFVLAGMLITMGALGDRIGRRRLLLIGAVAFSAASVAAAYAGSAGMLIGARAVLGLAGATLMPSTLALIRNMFHDAGQRKTAIAVWTGAMTGGVTVGPIIGGLLMDHFWWGSAFLLNLPAMALLLALGPVLLPEFRNPVAGRFDLLGSLLSLGAVLPIVYGIKELAVDGYALVPVISIMAGLAVGVVFWHRQRTTAHPLIDLRLFRHRTYSASVGVNTVTNFAMLGFSFYTMQDLQVVHGMSPFKASLWSLAVMPFIMVAMTISGIAAKKVRPGFVITAGLLISACGLAVTTQVHAHQSLVVILTGAGLLAAGMLVATSLTADLILAAAPAEQAGAASAVSETGSELGGALGFAILGSIGTAVYHHQMANVQVAGVPAETLRAARDTLGSAAHVPGQAGLALLEAAKTAFTHGLNVTGLSGGIVLAAAALVTLIVLRDVPVSVPAQDTAPAEQTPQLEVIDR</sequence>
<feature type="transmembrane region" description="Helical" evidence="7">
    <location>
        <begin position="198"/>
        <end position="218"/>
    </location>
</feature>
<keyword evidence="4 7" id="KW-0812">Transmembrane</keyword>
<name>A0ABP8U3F3_9ACTN</name>
<feature type="transmembrane region" description="Helical" evidence="7">
    <location>
        <begin position="265"/>
        <end position="284"/>
    </location>
</feature>
<dbReference type="PROSITE" id="PS50850">
    <property type="entry name" value="MFS"/>
    <property type="match status" value="1"/>
</dbReference>
<organism evidence="9 10">
    <name type="scientific">Actinoallomurus vinaceus</name>
    <dbReference type="NCBI Taxonomy" id="1080074"/>
    <lineage>
        <taxon>Bacteria</taxon>
        <taxon>Bacillati</taxon>
        <taxon>Actinomycetota</taxon>
        <taxon>Actinomycetes</taxon>
        <taxon>Streptosporangiales</taxon>
        <taxon>Thermomonosporaceae</taxon>
        <taxon>Actinoallomurus</taxon>
    </lineage>
</organism>
<dbReference type="SUPFAM" id="SSF103473">
    <property type="entry name" value="MFS general substrate transporter"/>
    <property type="match status" value="1"/>
</dbReference>
<comment type="subcellular location">
    <subcellularLocation>
        <location evidence="1">Cell membrane</location>
        <topology evidence="1">Multi-pass membrane protein</topology>
    </subcellularLocation>
</comment>
<evidence type="ECO:0000256" key="2">
    <source>
        <dbReference type="ARBA" id="ARBA00022448"/>
    </source>
</evidence>
<evidence type="ECO:0000259" key="8">
    <source>
        <dbReference type="PROSITE" id="PS50850"/>
    </source>
</evidence>
<dbReference type="InterPro" id="IPR011701">
    <property type="entry name" value="MFS"/>
</dbReference>
<dbReference type="InterPro" id="IPR036259">
    <property type="entry name" value="MFS_trans_sf"/>
</dbReference>
<keyword evidence="3" id="KW-1003">Cell membrane</keyword>
<dbReference type="RefSeq" id="WP_345429086.1">
    <property type="nucleotide sequence ID" value="NZ_BAABHK010000001.1"/>
</dbReference>
<dbReference type="Gene3D" id="1.20.1250.20">
    <property type="entry name" value="MFS general substrate transporter like domains"/>
    <property type="match status" value="1"/>
</dbReference>
<feature type="transmembrane region" description="Helical" evidence="7">
    <location>
        <begin position="78"/>
        <end position="97"/>
    </location>
</feature>
<feature type="transmembrane region" description="Helical" evidence="7">
    <location>
        <begin position="162"/>
        <end position="186"/>
    </location>
</feature>